<reference evidence="2" key="1">
    <citation type="submission" date="2020-04" db="EMBL/GenBank/DDBJ databases">
        <authorList>
            <person name="Chiriac C."/>
            <person name="Salcher M."/>
            <person name="Ghai R."/>
            <person name="Kavagutti S V."/>
        </authorList>
    </citation>
    <scope>NUCLEOTIDE SEQUENCE</scope>
</reference>
<evidence type="ECO:0000259" key="1">
    <source>
        <dbReference type="Pfam" id="PF04233"/>
    </source>
</evidence>
<dbReference type="InterPro" id="IPR006528">
    <property type="entry name" value="Phage_head_morphogenesis_dom"/>
</dbReference>
<dbReference type="Pfam" id="PF04233">
    <property type="entry name" value="Phage_Mu_F"/>
    <property type="match status" value="1"/>
</dbReference>
<gene>
    <name evidence="2" type="ORF">UFOVP87_18</name>
</gene>
<organism evidence="2">
    <name type="scientific">uncultured Caudovirales phage</name>
    <dbReference type="NCBI Taxonomy" id="2100421"/>
    <lineage>
        <taxon>Viruses</taxon>
        <taxon>Duplodnaviria</taxon>
        <taxon>Heunggongvirae</taxon>
        <taxon>Uroviricota</taxon>
        <taxon>Caudoviricetes</taxon>
        <taxon>Peduoviridae</taxon>
        <taxon>Maltschvirus</taxon>
        <taxon>Maltschvirus maltsch</taxon>
    </lineage>
</organism>
<name>A0A6J5L0R3_9CAUD</name>
<evidence type="ECO:0000313" key="2">
    <source>
        <dbReference type="EMBL" id="CAB4126826.1"/>
    </source>
</evidence>
<protein>
    <submittedName>
        <fullName evidence="2">Phage head morphogenesis domain containing protein</fullName>
    </submittedName>
</protein>
<accession>A0A6J5L0R3</accession>
<sequence length="270" mass="31757">MSLSYSIHKCDVCAALNSKNNKPFFNKYELESFLHSIYYGDINTSHLPTSLYLKTAKEIEDYLMKGFGKINSDEQSKKVSKMRRNVYYFAAAKTYTMVNEIQKVNEKLDKNYVKYQTESTDIVKKYLDDYLYTEKDHAKHVGKAGKNWSRFESSPKTLFLEYVTMKDNRVRPAHIYLDGIIRNEKDNFWNTFMPPNGWNCRCKVKSYKEGENTNLKDFDINEALQNVPVMFRENFGKNGVVFPHDHPYFKNADKELARKNFNLPLPYANK</sequence>
<feature type="domain" description="Phage head morphogenesis" evidence="1">
    <location>
        <begin position="120"/>
        <end position="204"/>
    </location>
</feature>
<proteinExistence type="predicted"/>
<dbReference type="EMBL" id="LR796200">
    <property type="protein sequence ID" value="CAB4126826.1"/>
    <property type="molecule type" value="Genomic_DNA"/>
</dbReference>